<dbReference type="AlphaFoldDB" id="A0A6J4URV0"/>
<dbReference type="InterPro" id="IPR008927">
    <property type="entry name" value="6-PGluconate_DH-like_C_sf"/>
</dbReference>
<reference evidence="2" key="1">
    <citation type="submission" date="2020-02" db="EMBL/GenBank/DDBJ databases">
        <authorList>
            <person name="Meier V. D."/>
        </authorList>
    </citation>
    <scope>NUCLEOTIDE SEQUENCE</scope>
    <source>
        <strain evidence="2">AVDCRST_MAG79</strain>
    </source>
</reference>
<proteinExistence type="predicted"/>
<evidence type="ECO:0000313" key="2">
    <source>
        <dbReference type="EMBL" id="CAA9557258.1"/>
    </source>
</evidence>
<dbReference type="SUPFAM" id="SSF51735">
    <property type="entry name" value="NAD(P)-binding Rossmann-fold domains"/>
    <property type="match status" value="1"/>
</dbReference>
<evidence type="ECO:0000259" key="1">
    <source>
        <dbReference type="Pfam" id="PF10728"/>
    </source>
</evidence>
<dbReference type="Gene3D" id="3.40.50.720">
    <property type="entry name" value="NAD(P)-binding Rossmann-like Domain"/>
    <property type="match status" value="1"/>
</dbReference>
<dbReference type="Gene3D" id="1.10.1040.20">
    <property type="entry name" value="ProC-like, C-terminal domain"/>
    <property type="match status" value="1"/>
</dbReference>
<gene>
    <name evidence="2" type="ORF">AVDCRST_MAG79-3190</name>
</gene>
<sequence length="258" mass="26197">MHIAVVGPGRAGRTFHQRLIARGLEASLGRLVPPPHEAGTVILAVPDRAVAEVAAAVADEVWLGTLSGATPLAVLGPSPRRFVLHPLQTLTGAGAHELDDVPACITGAGPEAERVATDLAVRLGLRPVPVPESARPLPHVAAVLAGNALAAPLAAARRALAAAGLDEWAGELLGALAHRSVDVALAADADGRPTGPVARGDDGTVRLHLAALRRHAPELLHVYRTSALLTAALVGGPAADRVMPLLEADPPVAVPVAS</sequence>
<dbReference type="InterPro" id="IPR018931">
    <property type="entry name" value="DUF2520"/>
</dbReference>
<dbReference type="InterPro" id="IPR036291">
    <property type="entry name" value="NAD(P)-bd_dom_sf"/>
</dbReference>
<name>A0A6J4URV0_9ACTN</name>
<dbReference type="InterPro" id="IPR037108">
    <property type="entry name" value="TM1727-like_C_sf"/>
</dbReference>
<dbReference type="PANTHER" id="PTHR40459">
    <property type="entry name" value="CONSERVED HYPOTHETICAL ALANINE AND LEUCINE RICH PROTEIN"/>
    <property type="match status" value="1"/>
</dbReference>
<dbReference type="EMBL" id="CADCWC010000510">
    <property type="protein sequence ID" value="CAA9557258.1"/>
    <property type="molecule type" value="Genomic_DNA"/>
</dbReference>
<dbReference type="PANTHER" id="PTHR40459:SF1">
    <property type="entry name" value="CONSERVED HYPOTHETICAL ALANINE AND LEUCINE RICH PROTEIN"/>
    <property type="match status" value="1"/>
</dbReference>
<organism evidence="2">
    <name type="scientific">uncultured Thermoleophilia bacterium</name>
    <dbReference type="NCBI Taxonomy" id="1497501"/>
    <lineage>
        <taxon>Bacteria</taxon>
        <taxon>Bacillati</taxon>
        <taxon>Actinomycetota</taxon>
        <taxon>Thermoleophilia</taxon>
        <taxon>environmental samples</taxon>
    </lineage>
</organism>
<feature type="domain" description="DUF2520" evidence="1">
    <location>
        <begin position="102"/>
        <end position="227"/>
    </location>
</feature>
<accession>A0A6J4URV0</accession>
<dbReference type="Pfam" id="PF10728">
    <property type="entry name" value="DUF2520"/>
    <property type="match status" value="1"/>
</dbReference>
<protein>
    <recommendedName>
        <fullName evidence="1">DUF2520 domain-containing protein</fullName>
    </recommendedName>
</protein>
<dbReference type="SUPFAM" id="SSF48179">
    <property type="entry name" value="6-phosphogluconate dehydrogenase C-terminal domain-like"/>
    <property type="match status" value="1"/>
</dbReference>